<gene>
    <name evidence="6 9" type="primary">ruvA</name>
    <name evidence="9" type="ORF">IRY30_05450</name>
</gene>
<dbReference type="HAMAP" id="MF_00031">
    <property type="entry name" value="DNA_HJ_migration_RuvA"/>
    <property type="match status" value="1"/>
</dbReference>
<organism evidence="9 10">
    <name type="scientific">Corynebacterium suicordis DSM 45110</name>
    <dbReference type="NCBI Taxonomy" id="1121369"/>
    <lineage>
        <taxon>Bacteria</taxon>
        <taxon>Bacillati</taxon>
        <taxon>Actinomycetota</taxon>
        <taxon>Actinomycetes</taxon>
        <taxon>Mycobacteriales</taxon>
        <taxon>Corynebacteriaceae</taxon>
        <taxon>Corynebacterium</taxon>
    </lineage>
</organism>
<keyword evidence="10" id="KW-1185">Reference proteome</keyword>
<dbReference type="Pfam" id="PF07499">
    <property type="entry name" value="RuvA_C"/>
    <property type="match status" value="1"/>
</dbReference>
<evidence type="ECO:0000313" key="9">
    <source>
        <dbReference type="EMBL" id="MBF4553524.1"/>
    </source>
</evidence>
<dbReference type="InterPro" id="IPR010994">
    <property type="entry name" value="RuvA_2-like"/>
</dbReference>
<evidence type="ECO:0000259" key="8">
    <source>
        <dbReference type="Pfam" id="PF07499"/>
    </source>
</evidence>
<evidence type="ECO:0000256" key="6">
    <source>
        <dbReference type="HAMAP-Rule" id="MF_00031"/>
    </source>
</evidence>
<dbReference type="NCBIfam" id="TIGR00084">
    <property type="entry name" value="ruvA"/>
    <property type="match status" value="1"/>
</dbReference>
<keyword evidence="1 6" id="KW-0963">Cytoplasm</keyword>
<dbReference type="EMBL" id="JADKMY010000001">
    <property type="protein sequence ID" value="MBF4553524.1"/>
    <property type="molecule type" value="Genomic_DNA"/>
</dbReference>
<comment type="domain">
    <text evidence="6">Has three domains with a flexible linker between the domains II and III and assumes an 'L' shape. Domain III is highly mobile and contacts RuvB.</text>
</comment>
<keyword evidence="4 6" id="KW-0233">DNA recombination</keyword>
<feature type="domain" description="DNA helicase Holliday junction RuvA type" evidence="7">
    <location>
        <begin position="1"/>
        <end position="60"/>
    </location>
</feature>
<comment type="subunit">
    <text evidence="6">Homotetramer. Forms an RuvA(8)-RuvB(12)-Holliday junction (HJ) complex. HJ DNA is sandwiched between 2 RuvA tetramers; dsDNA enters through RuvA and exits via RuvB. An RuvB hexamer assembles on each DNA strand where it exits the tetramer. Each RuvB hexamer is contacted by two RuvA subunits (via domain III) on 2 adjacent RuvB subunits; this complex drives branch migration. In the full resolvosome a probable DNA-RuvA(4)-RuvB(12)-RuvC(2) complex forms which resolves the HJ.</text>
</comment>
<keyword evidence="5 6" id="KW-0234">DNA repair</keyword>
<evidence type="ECO:0000256" key="5">
    <source>
        <dbReference type="ARBA" id="ARBA00023204"/>
    </source>
</evidence>
<comment type="caution">
    <text evidence="6">Lacks conserved residue(s) required for the propagation of feature annotation.</text>
</comment>
<evidence type="ECO:0000256" key="3">
    <source>
        <dbReference type="ARBA" id="ARBA00023125"/>
    </source>
</evidence>
<comment type="caution">
    <text evidence="9">The sequence shown here is derived from an EMBL/GenBank/DDBJ whole genome shotgun (WGS) entry which is preliminary data.</text>
</comment>
<dbReference type="Gene3D" id="1.10.8.10">
    <property type="entry name" value="DNA helicase RuvA subunit, C-terminal domain"/>
    <property type="match status" value="1"/>
</dbReference>
<comment type="similarity">
    <text evidence="6">Belongs to the RuvA family.</text>
</comment>
<dbReference type="Gene3D" id="2.40.50.140">
    <property type="entry name" value="Nucleic acid-binding proteins"/>
    <property type="match status" value="1"/>
</dbReference>
<proteinExistence type="inferred from homology"/>
<comment type="function">
    <text evidence="6">The RuvA-RuvB-RuvC complex processes Holliday junction (HJ) DNA during genetic recombination and DNA repair, while the RuvA-RuvB complex plays an important role in the rescue of blocked DNA replication forks via replication fork reversal (RFR). RuvA specifically binds to HJ cruciform DNA, conferring on it an open structure. The RuvB hexamer acts as an ATP-dependent pump, pulling dsDNA into and through the RuvAB complex. HJ branch migration allows RuvC to scan DNA until it finds its consensus sequence, where it cleaves and resolves the cruciform DNA.</text>
</comment>
<reference evidence="9 10" key="1">
    <citation type="submission" date="2020-10" db="EMBL/GenBank/DDBJ databases">
        <title>Novel species in genus Corynebacterium.</title>
        <authorList>
            <person name="Zhang G."/>
        </authorList>
    </citation>
    <scope>NUCLEOTIDE SEQUENCE [LARGE SCALE GENOMIC DNA]</scope>
    <source>
        <strain evidence="9 10">DSM 45110</strain>
    </source>
</reference>
<evidence type="ECO:0000259" key="7">
    <source>
        <dbReference type="Pfam" id="PF01330"/>
    </source>
</evidence>
<dbReference type="Pfam" id="PF14520">
    <property type="entry name" value="HHH_5"/>
    <property type="match status" value="1"/>
</dbReference>
<dbReference type="InterPro" id="IPR012340">
    <property type="entry name" value="NA-bd_OB-fold"/>
</dbReference>
<feature type="domain" description="Holliday junction DNA helicase RuvA C-terminal" evidence="8">
    <location>
        <begin position="164"/>
        <end position="208"/>
    </location>
</feature>
<evidence type="ECO:0000256" key="4">
    <source>
        <dbReference type="ARBA" id="ARBA00023172"/>
    </source>
</evidence>
<feature type="region of interest" description="Domain III" evidence="6">
    <location>
        <begin position="154"/>
        <end position="212"/>
    </location>
</feature>
<keyword evidence="3 6" id="KW-0238">DNA-binding</keyword>
<dbReference type="InterPro" id="IPR000085">
    <property type="entry name" value="RuvA"/>
</dbReference>
<feature type="region of interest" description="Domain II" evidence="6">
    <location>
        <begin position="64"/>
        <end position="141"/>
    </location>
</feature>
<evidence type="ECO:0000256" key="1">
    <source>
        <dbReference type="ARBA" id="ARBA00022490"/>
    </source>
</evidence>
<dbReference type="SUPFAM" id="SSF50249">
    <property type="entry name" value="Nucleic acid-binding proteins"/>
    <property type="match status" value="1"/>
</dbReference>
<protein>
    <recommendedName>
        <fullName evidence="6">Holliday junction branch migration complex subunit RuvA</fullName>
    </recommendedName>
</protein>
<dbReference type="SUPFAM" id="SSF46929">
    <property type="entry name" value="DNA helicase RuvA subunit, C-terminal domain"/>
    <property type="match status" value="1"/>
</dbReference>
<dbReference type="InterPro" id="IPR013849">
    <property type="entry name" value="DNA_helicase_Holl-junc_RuvA_I"/>
</dbReference>
<keyword evidence="2 6" id="KW-0227">DNA damage</keyword>
<accession>A0ABR9ZKR1</accession>
<dbReference type="Pfam" id="PF01330">
    <property type="entry name" value="RuvA_N"/>
    <property type="match status" value="1"/>
</dbReference>
<dbReference type="RefSeq" id="WP_194556316.1">
    <property type="nucleotide sequence ID" value="NZ_JADKMY010000001.1"/>
</dbReference>
<evidence type="ECO:0000256" key="2">
    <source>
        <dbReference type="ARBA" id="ARBA00022763"/>
    </source>
</evidence>
<dbReference type="Proteomes" id="UP000635902">
    <property type="component" value="Unassembled WGS sequence"/>
</dbReference>
<dbReference type="SUPFAM" id="SSF47781">
    <property type="entry name" value="RuvA domain 2-like"/>
    <property type="match status" value="1"/>
</dbReference>
<dbReference type="InterPro" id="IPR011114">
    <property type="entry name" value="RuvA_C"/>
</dbReference>
<dbReference type="CDD" id="cd14332">
    <property type="entry name" value="UBA_RuvA_C"/>
    <property type="match status" value="1"/>
</dbReference>
<name>A0ABR9ZKR1_9CORY</name>
<sequence>MIASLRGTVIDKGLDGVVIECGGVGYQCVTTPATNAQLARGEEVFVLTAHVVREDSQTLYAFLDSEQRAAFATVQSVSGVGARLAMGILGTLSATELAAAVHAGDVKALQKAPGVGKRLAERMAVDLKGKMPELVAPNGHTAGETLEFPASGAVGEDDTQVLVQVTEALVGLGFSEKESEATARSVITSMPATEVNVSAVLRASLSAMNGGR</sequence>
<evidence type="ECO:0000313" key="10">
    <source>
        <dbReference type="Proteomes" id="UP000635902"/>
    </source>
</evidence>
<dbReference type="Gene3D" id="1.10.150.20">
    <property type="entry name" value="5' to 3' exonuclease, C-terminal subdomain"/>
    <property type="match status" value="1"/>
</dbReference>
<dbReference type="InterPro" id="IPR036267">
    <property type="entry name" value="RuvA_C_sf"/>
</dbReference>
<comment type="subcellular location">
    <subcellularLocation>
        <location evidence="6">Cytoplasm</location>
    </subcellularLocation>
</comment>